<dbReference type="InterPro" id="IPR050428">
    <property type="entry name" value="TCS_sensor_his_kinase"/>
</dbReference>
<comment type="catalytic activity">
    <reaction evidence="1">
        <text>ATP + protein L-histidine = ADP + protein N-phospho-L-histidine.</text>
        <dbReference type="EC" id="2.7.13.3"/>
    </reaction>
</comment>
<evidence type="ECO:0000256" key="1">
    <source>
        <dbReference type="ARBA" id="ARBA00000085"/>
    </source>
</evidence>
<dbReference type="InterPro" id="IPR005467">
    <property type="entry name" value="His_kinase_dom"/>
</dbReference>
<keyword evidence="4" id="KW-0597">Phosphoprotein</keyword>
<sequence>MNLFEPSAGRDTAFARLIETPRRYVTTAHFRLTLIFAVAFSLSVAVLFGVIYWTAGSALRKQAGETVMRDVALLRDVYKHQGEKELALEIESRSQPSMRADLYYRLQSVSKGLIAGNFPEAPAVLGWSIVERPLPESLRGEDKPPSAREGYSVFLYGVRLSGDLRLWVGYDNHPIFEAQEAIVRAFIWAFAVTIVLALTGGMFLSWRFLKRIDDINRTLKSINALRLNDRFTVRGSGDELDRLALNLNAMLERIQHLMDGMRQVSSDVAHDLKTPLSRLRQRLEAAQRDAKTAADYDAAIQGALDDADGILTVFATLLRIAQIEAGGRRLALGAVDLSTVCSAIADAYAAVAEDKNRDLTCTIDSEVAIRGDRDMMMQALVNLLENALNYSPPGGRVHIALRKEEKAVSLCVFDDGPGIPPDERDNVFRRFYRLERSRSTPGSGLGLAIVKAVSDLHGARIVFKDDDERGFGVCIRFQGDGFPPLAGMAG</sequence>
<evidence type="ECO:0000256" key="5">
    <source>
        <dbReference type="ARBA" id="ARBA00022679"/>
    </source>
</evidence>
<dbReference type="PROSITE" id="PS50109">
    <property type="entry name" value="HIS_KIN"/>
    <property type="match status" value="1"/>
</dbReference>
<dbReference type="Gene3D" id="6.10.340.10">
    <property type="match status" value="1"/>
</dbReference>
<dbReference type="InterPro" id="IPR036890">
    <property type="entry name" value="HATPase_C_sf"/>
</dbReference>
<gene>
    <name evidence="14" type="ORF">EDD55_10647</name>
</gene>
<dbReference type="InterPro" id="IPR004358">
    <property type="entry name" value="Sig_transdc_His_kin-like_C"/>
</dbReference>
<evidence type="ECO:0000313" key="14">
    <source>
        <dbReference type="EMBL" id="TCS62093.1"/>
    </source>
</evidence>
<dbReference type="PROSITE" id="PS50885">
    <property type="entry name" value="HAMP"/>
    <property type="match status" value="1"/>
</dbReference>
<evidence type="ECO:0000256" key="11">
    <source>
        <dbReference type="SAM" id="Phobius"/>
    </source>
</evidence>
<evidence type="ECO:0000313" key="15">
    <source>
        <dbReference type="Proteomes" id="UP000295304"/>
    </source>
</evidence>
<keyword evidence="10 11" id="KW-0472">Membrane</keyword>
<keyword evidence="9" id="KW-0902">Two-component regulatory system</keyword>
<evidence type="ECO:0000256" key="3">
    <source>
        <dbReference type="ARBA" id="ARBA00012438"/>
    </source>
</evidence>
<dbReference type="PANTHER" id="PTHR45436:SF8">
    <property type="entry name" value="HISTIDINE KINASE"/>
    <property type="match status" value="1"/>
</dbReference>
<dbReference type="InterPro" id="IPR003660">
    <property type="entry name" value="HAMP_dom"/>
</dbReference>
<dbReference type="Pfam" id="PF00512">
    <property type="entry name" value="HisKA"/>
    <property type="match status" value="1"/>
</dbReference>
<dbReference type="EMBL" id="SLZW01000006">
    <property type="protein sequence ID" value="TCS62093.1"/>
    <property type="molecule type" value="Genomic_DNA"/>
</dbReference>
<evidence type="ECO:0000256" key="6">
    <source>
        <dbReference type="ARBA" id="ARBA00022692"/>
    </source>
</evidence>
<dbReference type="Pfam" id="PF00672">
    <property type="entry name" value="HAMP"/>
    <property type="match status" value="1"/>
</dbReference>
<dbReference type="EC" id="2.7.13.3" evidence="3"/>
<dbReference type="Gene3D" id="1.10.287.130">
    <property type="match status" value="1"/>
</dbReference>
<comment type="subcellular location">
    <subcellularLocation>
        <location evidence="2">Membrane</location>
    </subcellularLocation>
</comment>
<feature type="domain" description="HAMP" evidence="13">
    <location>
        <begin position="206"/>
        <end position="259"/>
    </location>
</feature>
<evidence type="ECO:0000256" key="8">
    <source>
        <dbReference type="ARBA" id="ARBA00022989"/>
    </source>
</evidence>
<evidence type="ECO:0000256" key="2">
    <source>
        <dbReference type="ARBA" id="ARBA00004370"/>
    </source>
</evidence>
<proteinExistence type="predicted"/>
<feature type="transmembrane region" description="Helical" evidence="11">
    <location>
        <begin position="32"/>
        <end position="53"/>
    </location>
</feature>
<dbReference type="FunFam" id="3.30.565.10:FF:000006">
    <property type="entry name" value="Sensor histidine kinase WalK"/>
    <property type="match status" value="1"/>
</dbReference>
<name>A0A4R3JAP3_9PROT</name>
<evidence type="ECO:0000259" key="13">
    <source>
        <dbReference type="PROSITE" id="PS50885"/>
    </source>
</evidence>
<accession>A0A4R3JAP3</accession>
<feature type="transmembrane region" description="Helical" evidence="11">
    <location>
        <begin position="185"/>
        <end position="209"/>
    </location>
</feature>
<keyword evidence="15" id="KW-1185">Reference proteome</keyword>
<keyword evidence="7 14" id="KW-0418">Kinase</keyword>
<evidence type="ECO:0000259" key="12">
    <source>
        <dbReference type="PROSITE" id="PS50109"/>
    </source>
</evidence>
<dbReference type="CDD" id="cd00082">
    <property type="entry name" value="HisKA"/>
    <property type="match status" value="1"/>
</dbReference>
<dbReference type="Gene3D" id="3.30.565.10">
    <property type="entry name" value="Histidine kinase-like ATPase, C-terminal domain"/>
    <property type="match status" value="1"/>
</dbReference>
<protein>
    <recommendedName>
        <fullName evidence="3">histidine kinase</fullName>
        <ecNumber evidence="3">2.7.13.3</ecNumber>
    </recommendedName>
</protein>
<keyword evidence="8 11" id="KW-1133">Transmembrane helix</keyword>
<dbReference type="RefSeq" id="WP_165886324.1">
    <property type="nucleotide sequence ID" value="NZ_CP119676.1"/>
</dbReference>
<dbReference type="SUPFAM" id="SSF47384">
    <property type="entry name" value="Homodimeric domain of signal transducing histidine kinase"/>
    <property type="match status" value="1"/>
</dbReference>
<dbReference type="SUPFAM" id="SSF55874">
    <property type="entry name" value="ATPase domain of HSP90 chaperone/DNA topoisomerase II/histidine kinase"/>
    <property type="match status" value="1"/>
</dbReference>
<dbReference type="CDD" id="cd06225">
    <property type="entry name" value="HAMP"/>
    <property type="match status" value="1"/>
</dbReference>
<dbReference type="InterPro" id="IPR036097">
    <property type="entry name" value="HisK_dim/P_sf"/>
</dbReference>
<dbReference type="Pfam" id="PF02518">
    <property type="entry name" value="HATPase_c"/>
    <property type="match status" value="1"/>
</dbReference>
<organism evidence="14 15">
    <name type="scientific">Varunaivibrio sulfuroxidans</name>
    <dbReference type="NCBI Taxonomy" id="1773489"/>
    <lineage>
        <taxon>Bacteria</taxon>
        <taxon>Pseudomonadati</taxon>
        <taxon>Pseudomonadota</taxon>
        <taxon>Alphaproteobacteria</taxon>
        <taxon>Rhodospirillales</taxon>
        <taxon>Magnetovibrionaceae</taxon>
        <taxon>Varunaivibrio</taxon>
    </lineage>
</organism>
<keyword evidence="6 11" id="KW-0812">Transmembrane</keyword>
<dbReference type="SMART" id="SM00388">
    <property type="entry name" value="HisKA"/>
    <property type="match status" value="1"/>
</dbReference>
<comment type="caution">
    <text evidence="14">The sequence shown here is derived from an EMBL/GenBank/DDBJ whole genome shotgun (WGS) entry which is preliminary data.</text>
</comment>
<dbReference type="Proteomes" id="UP000295304">
    <property type="component" value="Unassembled WGS sequence"/>
</dbReference>
<evidence type="ECO:0000256" key="9">
    <source>
        <dbReference type="ARBA" id="ARBA00023012"/>
    </source>
</evidence>
<dbReference type="AlphaFoldDB" id="A0A4R3JAP3"/>
<evidence type="ECO:0000256" key="10">
    <source>
        <dbReference type="ARBA" id="ARBA00023136"/>
    </source>
</evidence>
<dbReference type="SMART" id="SM00304">
    <property type="entry name" value="HAMP"/>
    <property type="match status" value="1"/>
</dbReference>
<dbReference type="PANTHER" id="PTHR45436">
    <property type="entry name" value="SENSOR HISTIDINE KINASE YKOH"/>
    <property type="match status" value="1"/>
</dbReference>
<dbReference type="CDD" id="cd00075">
    <property type="entry name" value="HATPase"/>
    <property type="match status" value="1"/>
</dbReference>
<dbReference type="InterPro" id="IPR003594">
    <property type="entry name" value="HATPase_dom"/>
</dbReference>
<dbReference type="InterPro" id="IPR003661">
    <property type="entry name" value="HisK_dim/P_dom"/>
</dbReference>
<feature type="domain" description="Histidine kinase" evidence="12">
    <location>
        <begin position="267"/>
        <end position="481"/>
    </location>
</feature>
<evidence type="ECO:0000256" key="7">
    <source>
        <dbReference type="ARBA" id="ARBA00022777"/>
    </source>
</evidence>
<dbReference type="GO" id="GO:0000155">
    <property type="term" value="F:phosphorelay sensor kinase activity"/>
    <property type="evidence" value="ECO:0007669"/>
    <property type="project" value="InterPro"/>
</dbReference>
<reference evidence="14 15" key="1">
    <citation type="submission" date="2019-03" db="EMBL/GenBank/DDBJ databases">
        <title>Genomic Encyclopedia of Type Strains, Phase IV (KMG-IV): sequencing the most valuable type-strain genomes for metagenomic binning, comparative biology and taxonomic classification.</title>
        <authorList>
            <person name="Goeker M."/>
        </authorList>
    </citation>
    <scope>NUCLEOTIDE SEQUENCE [LARGE SCALE GENOMIC DNA]</scope>
    <source>
        <strain evidence="14 15">DSM 101688</strain>
    </source>
</reference>
<dbReference type="SMART" id="SM00387">
    <property type="entry name" value="HATPase_c"/>
    <property type="match status" value="1"/>
</dbReference>
<keyword evidence="5" id="KW-0808">Transferase</keyword>
<dbReference type="GO" id="GO:0005886">
    <property type="term" value="C:plasma membrane"/>
    <property type="evidence" value="ECO:0007669"/>
    <property type="project" value="TreeGrafter"/>
</dbReference>
<evidence type="ECO:0000256" key="4">
    <source>
        <dbReference type="ARBA" id="ARBA00022553"/>
    </source>
</evidence>
<dbReference type="PRINTS" id="PR00344">
    <property type="entry name" value="BCTRLSENSOR"/>
</dbReference>